<dbReference type="Proteomes" id="UP001221757">
    <property type="component" value="Unassembled WGS sequence"/>
</dbReference>
<dbReference type="AlphaFoldDB" id="A0AAD7G8R3"/>
<evidence type="ECO:0000313" key="3">
    <source>
        <dbReference type="Proteomes" id="UP001221757"/>
    </source>
</evidence>
<feature type="compositionally biased region" description="Low complexity" evidence="1">
    <location>
        <begin position="14"/>
        <end position="26"/>
    </location>
</feature>
<reference evidence="2" key="1">
    <citation type="submission" date="2023-03" db="EMBL/GenBank/DDBJ databases">
        <title>Massive genome expansion in bonnet fungi (Mycena s.s.) driven by repeated elements and novel gene families across ecological guilds.</title>
        <authorList>
            <consortium name="Lawrence Berkeley National Laboratory"/>
            <person name="Harder C.B."/>
            <person name="Miyauchi S."/>
            <person name="Viragh M."/>
            <person name="Kuo A."/>
            <person name="Thoen E."/>
            <person name="Andreopoulos B."/>
            <person name="Lu D."/>
            <person name="Skrede I."/>
            <person name="Drula E."/>
            <person name="Henrissat B."/>
            <person name="Morin E."/>
            <person name="Kohler A."/>
            <person name="Barry K."/>
            <person name="LaButti K."/>
            <person name="Morin E."/>
            <person name="Salamov A."/>
            <person name="Lipzen A."/>
            <person name="Mereny Z."/>
            <person name="Hegedus B."/>
            <person name="Baldrian P."/>
            <person name="Stursova M."/>
            <person name="Weitz H."/>
            <person name="Taylor A."/>
            <person name="Grigoriev I.V."/>
            <person name="Nagy L.G."/>
            <person name="Martin F."/>
            <person name="Kauserud H."/>
        </authorList>
    </citation>
    <scope>NUCLEOTIDE SEQUENCE</scope>
    <source>
        <strain evidence="2">CBHHK067</strain>
    </source>
</reference>
<dbReference type="EMBL" id="JARKIE010000133">
    <property type="protein sequence ID" value="KAJ7678656.1"/>
    <property type="molecule type" value="Genomic_DNA"/>
</dbReference>
<keyword evidence="3" id="KW-1185">Reference proteome</keyword>
<evidence type="ECO:0000313" key="2">
    <source>
        <dbReference type="EMBL" id="KAJ7678656.1"/>
    </source>
</evidence>
<name>A0AAD7G8R3_MYCRO</name>
<gene>
    <name evidence="2" type="ORF">B0H17DRAFT_1206713</name>
</gene>
<evidence type="ECO:0000256" key="1">
    <source>
        <dbReference type="SAM" id="MobiDB-lite"/>
    </source>
</evidence>
<proteinExistence type="predicted"/>
<comment type="caution">
    <text evidence="2">The sequence shown here is derived from an EMBL/GenBank/DDBJ whole genome shotgun (WGS) entry which is preliminary data.</text>
</comment>
<sequence length="317" mass="34185">MSARQPFVPGNGFASSSRPESRAAASTPLHFVADASNPLHGGRTTNQTNGETAPLNIASFTKSTRIQNPPSRRQSIQTPRPATADPRSSSSNNHTHNLRPGTSDPHSKPNFVPNHRLQAHSLAKNIVAPTPLQARATPSLFSNAPPSFKTPVLSDAHGFRTPKNDAMQTNEIQPPSPEQDVPENNAPFRLKTLPSQPGPHRRAFGARAIADLTAEDEIFDVPEANTPTPADGTSARAPRLTTTRATTRGGRAETRRYQPLKLRSVAVPPHHPTPRERLIGPMALGPITTASFGLRIATIFALRLPRSAITCPRHLTI</sequence>
<protein>
    <submittedName>
        <fullName evidence="2">Uncharacterized protein</fullName>
    </submittedName>
</protein>
<feature type="region of interest" description="Disordered" evidence="1">
    <location>
        <begin position="1"/>
        <end position="113"/>
    </location>
</feature>
<organism evidence="2 3">
    <name type="scientific">Mycena rosella</name>
    <name type="common">Pink bonnet</name>
    <name type="synonym">Agaricus rosellus</name>
    <dbReference type="NCBI Taxonomy" id="1033263"/>
    <lineage>
        <taxon>Eukaryota</taxon>
        <taxon>Fungi</taxon>
        <taxon>Dikarya</taxon>
        <taxon>Basidiomycota</taxon>
        <taxon>Agaricomycotina</taxon>
        <taxon>Agaricomycetes</taxon>
        <taxon>Agaricomycetidae</taxon>
        <taxon>Agaricales</taxon>
        <taxon>Marasmiineae</taxon>
        <taxon>Mycenaceae</taxon>
        <taxon>Mycena</taxon>
    </lineage>
</organism>
<feature type="compositionally biased region" description="Polar residues" evidence="1">
    <location>
        <begin position="58"/>
        <end position="95"/>
    </location>
</feature>
<accession>A0AAD7G8R3</accession>